<evidence type="ECO:0000313" key="1">
    <source>
        <dbReference type="EMBL" id="KAG2387322.1"/>
    </source>
</evidence>
<evidence type="ECO:0008006" key="3">
    <source>
        <dbReference type="Google" id="ProtNLM"/>
    </source>
</evidence>
<dbReference type="Proteomes" id="UP000816034">
    <property type="component" value="Unassembled WGS sequence"/>
</dbReference>
<gene>
    <name evidence="1" type="ORF">C9374_001654</name>
</gene>
<dbReference type="RefSeq" id="XP_044551314.1">
    <property type="nucleotide sequence ID" value="XM_044690985.1"/>
</dbReference>
<dbReference type="InterPro" id="IPR029071">
    <property type="entry name" value="Ubiquitin-like_domsf"/>
</dbReference>
<dbReference type="CDD" id="cd17039">
    <property type="entry name" value="Ubl_ubiquitin_like"/>
    <property type="match status" value="1"/>
</dbReference>
<sequence>MLQQEEKGFSQLPSEIWMHIFMFLDPLGECMEEPTHEEISRNGSNPMDQKEVIVEKSRNLYLNNLRVWNEMRARNRIIFDAFKFTCRELDLHLLFENDMRLIQQAIEYVNPFEIKKSANADWKFLNSDGADDDYKLMNSDDNDDETMVQNISKILHKQDIICKRYLVNGIGNGFSALQKLTLDHLYRLQDDQLEELCQRLPNLTYLSIVNCNHLKKFDMNKCAKLEHIVIHVYQLELRIELMRQKYQPERMNRVRDIHIDVVGGLNLWLTPTSTTSGDSSPKYSAPFCYKYRVGDMKRIYQYMFGKDISQMQFIWAGKELMNERYLLDYCVMKESNIWVCFVDSHK</sequence>
<name>A0AA88GR34_NAELO</name>
<evidence type="ECO:0000313" key="2">
    <source>
        <dbReference type="Proteomes" id="UP000816034"/>
    </source>
</evidence>
<dbReference type="Gene3D" id="3.80.10.10">
    <property type="entry name" value="Ribonuclease Inhibitor"/>
    <property type="match status" value="1"/>
</dbReference>
<protein>
    <recommendedName>
        <fullName evidence="3">Ubiquitin-like domain-containing protein</fullName>
    </recommendedName>
</protein>
<reference evidence="1 2" key="1">
    <citation type="journal article" date="2018" name="BMC Genomics">
        <title>The genome of Naegleria lovaniensis, the basis for a comparative approach to unravel pathogenicity factors of the human pathogenic amoeba N. fowleri.</title>
        <authorList>
            <person name="Liechti N."/>
            <person name="Schurch N."/>
            <person name="Bruggmann R."/>
            <person name="Wittwer M."/>
        </authorList>
    </citation>
    <scope>NUCLEOTIDE SEQUENCE [LARGE SCALE GENOMIC DNA]</scope>
    <source>
        <strain evidence="1 2">ATCC 30569</strain>
    </source>
</reference>
<dbReference type="SUPFAM" id="SSF52047">
    <property type="entry name" value="RNI-like"/>
    <property type="match status" value="1"/>
</dbReference>
<dbReference type="SUPFAM" id="SSF54236">
    <property type="entry name" value="Ubiquitin-like"/>
    <property type="match status" value="1"/>
</dbReference>
<dbReference type="AlphaFoldDB" id="A0AA88GR34"/>
<comment type="caution">
    <text evidence="1">The sequence shown here is derived from an EMBL/GenBank/DDBJ whole genome shotgun (WGS) entry which is preliminary data.</text>
</comment>
<dbReference type="InterPro" id="IPR032675">
    <property type="entry name" value="LRR_dom_sf"/>
</dbReference>
<organism evidence="1 2">
    <name type="scientific">Naegleria lovaniensis</name>
    <name type="common">Amoeba</name>
    <dbReference type="NCBI Taxonomy" id="51637"/>
    <lineage>
        <taxon>Eukaryota</taxon>
        <taxon>Discoba</taxon>
        <taxon>Heterolobosea</taxon>
        <taxon>Tetramitia</taxon>
        <taxon>Eutetramitia</taxon>
        <taxon>Vahlkampfiidae</taxon>
        <taxon>Naegleria</taxon>
    </lineage>
</organism>
<proteinExistence type="predicted"/>
<keyword evidence="2" id="KW-1185">Reference proteome</keyword>
<accession>A0AA88GR34</accession>
<dbReference type="EMBL" id="PYSW02000013">
    <property type="protein sequence ID" value="KAG2387322.1"/>
    <property type="molecule type" value="Genomic_DNA"/>
</dbReference>
<dbReference type="GeneID" id="68094110"/>